<protein>
    <submittedName>
        <fullName evidence="1">Uncharacterized protein</fullName>
    </submittedName>
</protein>
<dbReference type="AlphaFoldDB" id="A0A382J5K4"/>
<sequence length="94" mass="10553">MNNKTDKEKLENIRIPFTRIPLEAKQRFANESKAIEVSKSADGKGLSTGADIDYHLVNGFLPDELGEDFEKFHKGEADVKIRGEPASFKTMRGK</sequence>
<name>A0A382J5K4_9ZZZZ</name>
<organism evidence="1">
    <name type="scientific">marine metagenome</name>
    <dbReference type="NCBI Taxonomy" id="408172"/>
    <lineage>
        <taxon>unclassified sequences</taxon>
        <taxon>metagenomes</taxon>
        <taxon>ecological metagenomes</taxon>
    </lineage>
</organism>
<evidence type="ECO:0000313" key="1">
    <source>
        <dbReference type="EMBL" id="SVC06141.1"/>
    </source>
</evidence>
<feature type="non-terminal residue" evidence="1">
    <location>
        <position position="94"/>
    </location>
</feature>
<gene>
    <name evidence="1" type="ORF">METZ01_LOCUS258995</name>
</gene>
<accession>A0A382J5K4</accession>
<proteinExistence type="predicted"/>
<dbReference type="EMBL" id="UINC01071327">
    <property type="protein sequence ID" value="SVC06141.1"/>
    <property type="molecule type" value="Genomic_DNA"/>
</dbReference>
<reference evidence="1" key="1">
    <citation type="submission" date="2018-05" db="EMBL/GenBank/DDBJ databases">
        <authorList>
            <person name="Lanie J.A."/>
            <person name="Ng W.-L."/>
            <person name="Kazmierczak K.M."/>
            <person name="Andrzejewski T.M."/>
            <person name="Davidsen T.M."/>
            <person name="Wayne K.J."/>
            <person name="Tettelin H."/>
            <person name="Glass J.I."/>
            <person name="Rusch D."/>
            <person name="Podicherti R."/>
            <person name="Tsui H.-C.T."/>
            <person name="Winkler M.E."/>
        </authorList>
    </citation>
    <scope>NUCLEOTIDE SEQUENCE</scope>
</reference>